<feature type="binding site" evidence="9">
    <location>
        <position position="59"/>
    </location>
    <ligand>
        <name>Zn(2+)</name>
        <dbReference type="ChEBI" id="CHEBI:29105"/>
    </ligand>
</feature>
<dbReference type="Gene3D" id="3.40.1800.20">
    <property type="match status" value="1"/>
</dbReference>
<keyword evidence="4 8" id="KW-0863">Zinc-finger</keyword>
<feature type="binding site" evidence="9">
    <location>
        <position position="99"/>
    </location>
    <ligand>
        <name>Zn(2+)</name>
        <dbReference type="ChEBI" id="CHEBI:29105"/>
    </ligand>
</feature>
<feature type="domain" description="C2H2-type" evidence="10">
    <location>
        <begin position="331"/>
        <end position="359"/>
    </location>
</feature>
<keyword evidence="5 9" id="KW-0862">Zinc</keyword>
<dbReference type="PANTHER" id="PTHR16515">
    <property type="entry name" value="PR DOMAIN ZINC FINGER PROTEIN"/>
    <property type="match status" value="1"/>
</dbReference>
<keyword evidence="12" id="KW-1185">Reference proteome</keyword>
<feature type="domain" description="C2H2-type" evidence="10">
    <location>
        <begin position="274"/>
        <end position="301"/>
    </location>
</feature>
<feature type="domain" description="ZAD" evidence="11">
    <location>
        <begin position="54"/>
        <end position="126"/>
    </location>
</feature>
<dbReference type="RefSeq" id="XP_026754169.2">
    <property type="nucleotide sequence ID" value="XM_026898368.3"/>
</dbReference>
<evidence type="ECO:0000256" key="6">
    <source>
        <dbReference type="ARBA" id="ARBA00023125"/>
    </source>
</evidence>
<evidence type="ECO:0000256" key="7">
    <source>
        <dbReference type="ARBA" id="ARBA00023242"/>
    </source>
</evidence>
<evidence type="ECO:0000256" key="3">
    <source>
        <dbReference type="ARBA" id="ARBA00022737"/>
    </source>
</evidence>
<protein>
    <submittedName>
        <fullName evidence="13">Gastrula zinc finger protein XlCGF17.1-like</fullName>
    </submittedName>
</protein>
<dbReference type="SMART" id="SM00868">
    <property type="entry name" value="zf-AD"/>
    <property type="match status" value="1"/>
</dbReference>
<dbReference type="Pfam" id="PF00096">
    <property type="entry name" value="zf-C2H2"/>
    <property type="match status" value="5"/>
</dbReference>
<feature type="domain" description="C2H2-type" evidence="10">
    <location>
        <begin position="218"/>
        <end position="245"/>
    </location>
</feature>
<feature type="domain" description="C2H2-type" evidence="10">
    <location>
        <begin position="246"/>
        <end position="273"/>
    </location>
</feature>
<dbReference type="PROSITE" id="PS00028">
    <property type="entry name" value="ZINC_FINGER_C2H2_1"/>
    <property type="match status" value="5"/>
</dbReference>
<evidence type="ECO:0000256" key="5">
    <source>
        <dbReference type="ARBA" id="ARBA00022833"/>
    </source>
</evidence>
<dbReference type="PANTHER" id="PTHR16515:SF49">
    <property type="entry name" value="GASTRULA ZINC FINGER PROTEIN XLCGF49.1-LIKE-RELATED"/>
    <property type="match status" value="1"/>
</dbReference>
<evidence type="ECO:0000256" key="4">
    <source>
        <dbReference type="ARBA" id="ARBA00022771"/>
    </source>
</evidence>
<feature type="binding site" evidence="9">
    <location>
        <position position="102"/>
    </location>
    <ligand>
        <name>Zn(2+)</name>
        <dbReference type="ChEBI" id="CHEBI:29105"/>
    </ligand>
</feature>
<dbReference type="GO" id="GO:0005634">
    <property type="term" value="C:nucleus"/>
    <property type="evidence" value="ECO:0007669"/>
    <property type="project" value="UniProtKB-SubCell"/>
</dbReference>
<proteinExistence type="predicted"/>
<dbReference type="InterPro" id="IPR013087">
    <property type="entry name" value="Znf_C2H2_type"/>
</dbReference>
<evidence type="ECO:0000259" key="10">
    <source>
        <dbReference type="PROSITE" id="PS50157"/>
    </source>
</evidence>
<keyword evidence="3" id="KW-0677">Repeat</keyword>
<feature type="binding site" evidence="9">
    <location>
        <position position="56"/>
    </location>
    <ligand>
        <name>Zn(2+)</name>
        <dbReference type="ChEBI" id="CHEBI:29105"/>
    </ligand>
</feature>
<accession>A0A6J1WQS1</accession>
<sequence length="384" mass="44603">MVGALLLKMLHCKLKCQNKKLHLYRTEETMDIPGSSCDDIGKDSAISSNDVAQKICRVCLKEGEIPIYDNKGTGDISEELNLFGGLDVQADDDYPKYICQTCHALLLGAILFRKTAQQSDQLLKRPTQESMLLTDNDDLTNDIGEDNACEYEEEKCKETKNYHCKRCDLDFQSFNEYSEHRLSQEHENMRHTCPICKNTYTALYFKKHLALHKLENTYMCDICGKIFIVQGQFTRHRLTHFYSLPFKCSLCPYKGRFSESLKMHMRTHTGEKPYQCTQCPSRFVNKSNLNKHMLTHKGVHDFKCNLCGRGFYTKRNLDLHFKVDHTGIKDHVCNVCGKAFGYRKQMMKHQLKVHKREKLRSGRMPLYLQVETKQKHGEEILTES</sequence>
<feature type="domain" description="C2H2-type" evidence="10">
    <location>
        <begin position="302"/>
        <end position="330"/>
    </location>
</feature>
<evidence type="ECO:0000256" key="2">
    <source>
        <dbReference type="ARBA" id="ARBA00022723"/>
    </source>
</evidence>
<dbReference type="SUPFAM" id="SSF57716">
    <property type="entry name" value="Glucocorticoid receptor-like (DNA-binding domain)"/>
    <property type="match status" value="1"/>
</dbReference>
<dbReference type="Gene3D" id="3.30.160.60">
    <property type="entry name" value="Classic Zinc Finger"/>
    <property type="match status" value="5"/>
</dbReference>
<dbReference type="InterPro" id="IPR050331">
    <property type="entry name" value="Zinc_finger"/>
</dbReference>
<name>A0A6J1WQS1_GALME</name>
<dbReference type="Proteomes" id="UP001652740">
    <property type="component" value="Unplaced"/>
</dbReference>
<dbReference type="InterPro" id="IPR012934">
    <property type="entry name" value="Znf_AD"/>
</dbReference>
<dbReference type="SMART" id="SM00355">
    <property type="entry name" value="ZnF_C2H2"/>
    <property type="match status" value="7"/>
</dbReference>
<keyword evidence="2 9" id="KW-0479">Metal-binding</keyword>
<evidence type="ECO:0000256" key="8">
    <source>
        <dbReference type="PROSITE-ProRule" id="PRU00042"/>
    </source>
</evidence>
<gene>
    <name evidence="13" type="primary">LOC113514315</name>
</gene>
<dbReference type="GO" id="GO:0010468">
    <property type="term" value="P:regulation of gene expression"/>
    <property type="evidence" value="ECO:0007669"/>
    <property type="project" value="TreeGrafter"/>
</dbReference>
<evidence type="ECO:0000256" key="9">
    <source>
        <dbReference type="PROSITE-ProRule" id="PRU01263"/>
    </source>
</evidence>
<keyword evidence="6" id="KW-0238">DNA-binding</keyword>
<dbReference type="AlphaFoldDB" id="A0A6J1WQS1"/>
<dbReference type="GO" id="GO:0008270">
    <property type="term" value="F:zinc ion binding"/>
    <property type="evidence" value="ECO:0007669"/>
    <property type="project" value="UniProtKB-UniRule"/>
</dbReference>
<dbReference type="InterPro" id="IPR036236">
    <property type="entry name" value="Znf_C2H2_sf"/>
</dbReference>
<dbReference type="PROSITE" id="PS51915">
    <property type="entry name" value="ZAD"/>
    <property type="match status" value="1"/>
</dbReference>
<dbReference type="Pfam" id="PF07776">
    <property type="entry name" value="zf-AD"/>
    <property type="match status" value="1"/>
</dbReference>
<dbReference type="KEGG" id="gmw:113514315"/>
<comment type="subcellular location">
    <subcellularLocation>
        <location evidence="1">Nucleus</location>
    </subcellularLocation>
</comment>
<dbReference type="GO" id="GO:0003677">
    <property type="term" value="F:DNA binding"/>
    <property type="evidence" value="ECO:0007669"/>
    <property type="project" value="UniProtKB-KW"/>
</dbReference>
<organism evidence="12 13">
    <name type="scientific">Galleria mellonella</name>
    <name type="common">Greater wax moth</name>
    <dbReference type="NCBI Taxonomy" id="7137"/>
    <lineage>
        <taxon>Eukaryota</taxon>
        <taxon>Metazoa</taxon>
        <taxon>Ecdysozoa</taxon>
        <taxon>Arthropoda</taxon>
        <taxon>Hexapoda</taxon>
        <taxon>Insecta</taxon>
        <taxon>Pterygota</taxon>
        <taxon>Neoptera</taxon>
        <taxon>Endopterygota</taxon>
        <taxon>Lepidoptera</taxon>
        <taxon>Glossata</taxon>
        <taxon>Ditrysia</taxon>
        <taxon>Pyraloidea</taxon>
        <taxon>Pyralidae</taxon>
        <taxon>Galleriinae</taxon>
        <taxon>Galleria</taxon>
    </lineage>
</organism>
<dbReference type="SUPFAM" id="SSF57667">
    <property type="entry name" value="beta-beta-alpha zinc fingers"/>
    <property type="match status" value="3"/>
</dbReference>
<keyword evidence="7" id="KW-0539">Nucleus</keyword>
<evidence type="ECO:0000313" key="13">
    <source>
        <dbReference type="RefSeq" id="XP_026754169.2"/>
    </source>
</evidence>
<reference evidence="13" key="1">
    <citation type="submission" date="2025-08" db="UniProtKB">
        <authorList>
            <consortium name="RefSeq"/>
        </authorList>
    </citation>
    <scope>IDENTIFICATION</scope>
    <source>
        <tissue evidence="13">Whole larvae</tissue>
    </source>
</reference>
<evidence type="ECO:0000313" key="12">
    <source>
        <dbReference type="Proteomes" id="UP001652740"/>
    </source>
</evidence>
<dbReference type="PROSITE" id="PS50157">
    <property type="entry name" value="ZINC_FINGER_C2H2_2"/>
    <property type="match status" value="5"/>
</dbReference>
<evidence type="ECO:0000256" key="1">
    <source>
        <dbReference type="ARBA" id="ARBA00004123"/>
    </source>
</evidence>
<dbReference type="GeneID" id="113514315"/>
<evidence type="ECO:0000259" key="11">
    <source>
        <dbReference type="PROSITE" id="PS51915"/>
    </source>
</evidence>
<dbReference type="InParanoid" id="A0A6J1WQS1"/>